<feature type="transmembrane region" description="Helical" evidence="1">
    <location>
        <begin position="110"/>
        <end position="132"/>
    </location>
</feature>
<evidence type="ECO:0000256" key="1">
    <source>
        <dbReference type="SAM" id="Phobius"/>
    </source>
</evidence>
<dbReference type="SUPFAM" id="SSF69118">
    <property type="entry name" value="AhpD-like"/>
    <property type="match status" value="1"/>
</dbReference>
<dbReference type="InterPro" id="IPR004675">
    <property type="entry name" value="AhpD_core"/>
</dbReference>
<dbReference type="Proteomes" id="UP001629059">
    <property type="component" value="Unassembled WGS sequence"/>
</dbReference>
<dbReference type="InterPro" id="IPR029032">
    <property type="entry name" value="AhpD-like"/>
</dbReference>
<protein>
    <submittedName>
        <fullName evidence="3">Carboxymuconolactone decarboxylase family protein</fullName>
    </submittedName>
</protein>
<organism evidence="3 4">
    <name type="scientific">Flavobacterium rhizophilum</name>
    <dbReference type="NCBI Taxonomy" id="3163296"/>
    <lineage>
        <taxon>Bacteria</taxon>
        <taxon>Pseudomonadati</taxon>
        <taxon>Bacteroidota</taxon>
        <taxon>Flavobacteriia</taxon>
        <taxon>Flavobacteriales</taxon>
        <taxon>Flavobacteriaceae</taxon>
        <taxon>Flavobacterium</taxon>
    </lineage>
</organism>
<dbReference type="Pfam" id="PF02627">
    <property type="entry name" value="CMD"/>
    <property type="match status" value="1"/>
</dbReference>
<keyword evidence="1" id="KW-0812">Transmembrane</keyword>
<evidence type="ECO:0000259" key="2">
    <source>
        <dbReference type="Pfam" id="PF02627"/>
    </source>
</evidence>
<sequence>MKTRMNLGIVAPDAYKAMFGLEKYINGSELTQAHKHLIKIRASQINGCAFCINMHTEEARKDGETEKRIYALNAWWDTNYFTPEERALLALTEEVTNITGRVSDTTYEDAVNLLGVKYIAVAIIAIVAINGWNRMSISTHLMPE</sequence>
<dbReference type="InterPro" id="IPR003779">
    <property type="entry name" value="CMD-like"/>
</dbReference>
<name>A0ABW8YI11_9FLAO</name>
<dbReference type="PANTHER" id="PTHR35446:SF2">
    <property type="entry name" value="CARBOXYMUCONOLACTONE DECARBOXYLASE-LIKE DOMAIN-CONTAINING PROTEIN"/>
    <property type="match status" value="1"/>
</dbReference>
<dbReference type="NCBIfam" id="TIGR00778">
    <property type="entry name" value="ahpD_dom"/>
    <property type="match status" value="1"/>
</dbReference>
<keyword evidence="4" id="KW-1185">Reference proteome</keyword>
<dbReference type="PANTHER" id="PTHR35446">
    <property type="entry name" value="SI:CH211-175M2.5"/>
    <property type="match status" value="1"/>
</dbReference>
<evidence type="ECO:0000313" key="3">
    <source>
        <dbReference type="EMBL" id="MFL9838860.1"/>
    </source>
</evidence>
<gene>
    <name evidence="3" type="ORF">ABS768_15230</name>
</gene>
<reference evidence="3 4" key="1">
    <citation type="submission" date="2024-06" db="EMBL/GenBank/DDBJ databases">
        <authorList>
            <person name="Kaempfer P."/>
            <person name="Viver T."/>
        </authorList>
    </citation>
    <scope>NUCLEOTIDE SEQUENCE [LARGE SCALE GENOMIC DNA]</scope>
    <source>
        <strain evidence="3 4">ST-75</strain>
    </source>
</reference>
<comment type="caution">
    <text evidence="3">The sequence shown here is derived from an EMBL/GenBank/DDBJ whole genome shotgun (WGS) entry which is preliminary data.</text>
</comment>
<dbReference type="Gene3D" id="1.20.1290.10">
    <property type="entry name" value="AhpD-like"/>
    <property type="match status" value="1"/>
</dbReference>
<evidence type="ECO:0000313" key="4">
    <source>
        <dbReference type="Proteomes" id="UP001629059"/>
    </source>
</evidence>
<feature type="domain" description="Carboxymuconolactone decarboxylase-like" evidence="2">
    <location>
        <begin position="12"/>
        <end position="94"/>
    </location>
</feature>
<keyword evidence="1" id="KW-0472">Membrane</keyword>
<keyword evidence="1" id="KW-1133">Transmembrane helix</keyword>
<proteinExistence type="predicted"/>
<dbReference type="RefSeq" id="WP_408075810.1">
    <property type="nucleotide sequence ID" value="NZ_JBELQB010000013.1"/>
</dbReference>
<accession>A0ABW8YI11</accession>
<dbReference type="EMBL" id="JBELQB010000013">
    <property type="protein sequence ID" value="MFL9838860.1"/>
    <property type="molecule type" value="Genomic_DNA"/>
</dbReference>